<dbReference type="SUPFAM" id="SSF51445">
    <property type="entry name" value="(Trans)glycosidases"/>
    <property type="match status" value="1"/>
</dbReference>
<keyword evidence="3" id="KW-1015">Disulfide bond</keyword>
<dbReference type="GO" id="GO:0008061">
    <property type="term" value="F:chitin binding"/>
    <property type="evidence" value="ECO:0007669"/>
    <property type="project" value="InterPro"/>
</dbReference>
<evidence type="ECO:0000256" key="2">
    <source>
        <dbReference type="ARBA" id="ARBA00022801"/>
    </source>
</evidence>
<dbReference type="AlphaFoldDB" id="A0A3S1B1Q3"/>
<evidence type="ECO:0000256" key="4">
    <source>
        <dbReference type="ARBA" id="ARBA00023295"/>
    </source>
</evidence>
<evidence type="ECO:0000256" key="3">
    <source>
        <dbReference type="ARBA" id="ARBA00023157"/>
    </source>
</evidence>
<dbReference type="PANTHER" id="PTHR11177">
    <property type="entry name" value="CHITINASE"/>
    <property type="match status" value="1"/>
</dbReference>
<dbReference type="InterPro" id="IPR029070">
    <property type="entry name" value="Chitinase_insertion_sf"/>
</dbReference>
<dbReference type="Gene3D" id="3.10.50.10">
    <property type="match status" value="1"/>
</dbReference>
<evidence type="ECO:0000256" key="6">
    <source>
        <dbReference type="RuleBase" id="RU004453"/>
    </source>
</evidence>
<evidence type="ECO:0000256" key="1">
    <source>
        <dbReference type="ARBA" id="ARBA00022729"/>
    </source>
</evidence>
<proteinExistence type="inferred from homology"/>
<comment type="caution">
    <text evidence="8">The sequence shown here is derived from an EMBL/GenBank/DDBJ whole genome shotgun (WGS) entry which is preliminary data.</text>
</comment>
<dbReference type="SUPFAM" id="SSF54556">
    <property type="entry name" value="Chitinase insertion domain"/>
    <property type="match status" value="1"/>
</dbReference>
<dbReference type="PROSITE" id="PS51910">
    <property type="entry name" value="GH18_2"/>
    <property type="match status" value="1"/>
</dbReference>
<gene>
    <name evidence="8" type="ORF">EGW08_014510</name>
</gene>
<evidence type="ECO:0000313" key="9">
    <source>
        <dbReference type="Proteomes" id="UP000271974"/>
    </source>
</evidence>
<sequence>KSVICYATNWPQYRPGQGKFAMSDTDPNKCSIMVFAFAKIVGNKLVNYEENDIGANGQYMQFTQLKQQYPSMKTLLAVGGWTHGGDPFSAMAATAQGRAEFVQTTVAYLRQYNFDGLDLDWEYPKANDKQNLVLLLQELRQAFDAEAAAGMSPLMLIMAVAAGLQNAVPGYDVPALNRYLDYISVMTYDYHGTWEDQTGLLAPLNSPPGDDLSMTNSLNWWVQSGASKSKIHVGLALYGRNWKLANPGDTAIGSPTAGKGTIGRFTREAGVLSHYEICERLINGGYTTVLDPLGQINYAYNGQEWITYEDTVSIASKVQFILDND</sequence>
<evidence type="ECO:0000313" key="8">
    <source>
        <dbReference type="EMBL" id="RUS77722.1"/>
    </source>
</evidence>
<dbReference type="Pfam" id="PF00704">
    <property type="entry name" value="Glyco_hydro_18"/>
    <property type="match status" value="1"/>
</dbReference>
<dbReference type="GO" id="GO:0004568">
    <property type="term" value="F:chitinase activity"/>
    <property type="evidence" value="ECO:0007669"/>
    <property type="project" value="TreeGrafter"/>
</dbReference>
<dbReference type="PROSITE" id="PS01095">
    <property type="entry name" value="GH18_1"/>
    <property type="match status" value="1"/>
</dbReference>
<dbReference type="PANTHER" id="PTHR11177:SF317">
    <property type="entry name" value="CHITINASE 12-RELATED"/>
    <property type="match status" value="1"/>
</dbReference>
<feature type="non-terminal residue" evidence="8">
    <location>
        <position position="325"/>
    </location>
</feature>
<name>A0A3S1B1Q3_ELYCH</name>
<dbReference type="InterPro" id="IPR001579">
    <property type="entry name" value="Glyco_hydro_18_chit_AS"/>
</dbReference>
<dbReference type="GO" id="GO:0005975">
    <property type="term" value="P:carbohydrate metabolic process"/>
    <property type="evidence" value="ECO:0007669"/>
    <property type="project" value="InterPro"/>
</dbReference>
<dbReference type="OrthoDB" id="76388at2759"/>
<feature type="domain" description="GH18" evidence="7">
    <location>
        <begin position="1"/>
        <end position="325"/>
    </location>
</feature>
<dbReference type="SMART" id="SM00636">
    <property type="entry name" value="Glyco_18"/>
    <property type="match status" value="1"/>
</dbReference>
<organism evidence="8 9">
    <name type="scientific">Elysia chlorotica</name>
    <name type="common">Eastern emerald elysia</name>
    <name type="synonym">Sea slug</name>
    <dbReference type="NCBI Taxonomy" id="188477"/>
    <lineage>
        <taxon>Eukaryota</taxon>
        <taxon>Metazoa</taxon>
        <taxon>Spiralia</taxon>
        <taxon>Lophotrochozoa</taxon>
        <taxon>Mollusca</taxon>
        <taxon>Gastropoda</taxon>
        <taxon>Heterobranchia</taxon>
        <taxon>Euthyneura</taxon>
        <taxon>Panpulmonata</taxon>
        <taxon>Sacoglossa</taxon>
        <taxon>Placobranchoidea</taxon>
        <taxon>Plakobranchidae</taxon>
        <taxon>Elysia</taxon>
    </lineage>
</organism>
<dbReference type="Proteomes" id="UP000271974">
    <property type="component" value="Unassembled WGS sequence"/>
</dbReference>
<keyword evidence="1" id="KW-0732">Signal</keyword>
<keyword evidence="2 5" id="KW-0378">Hydrolase</keyword>
<keyword evidence="4 5" id="KW-0326">Glycosidase</keyword>
<dbReference type="InterPro" id="IPR017853">
    <property type="entry name" value="GH"/>
</dbReference>
<dbReference type="GO" id="GO:0006032">
    <property type="term" value="P:chitin catabolic process"/>
    <property type="evidence" value="ECO:0007669"/>
    <property type="project" value="TreeGrafter"/>
</dbReference>
<dbReference type="InterPro" id="IPR001223">
    <property type="entry name" value="Glyco_hydro18_cat"/>
</dbReference>
<reference evidence="8 9" key="1">
    <citation type="submission" date="2019-01" db="EMBL/GenBank/DDBJ databases">
        <title>A draft genome assembly of the solar-powered sea slug Elysia chlorotica.</title>
        <authorList>
            <person name="Cai H."/>
            <person name="Li Q."/>
            <person name="Fang X."/>
            <person name="Li J."/>
            <person name="Curtis N.E."/>
            <person name="Altenburger A."/>
            <person name="Shibata T."/>
            <person name="Feng M."/>
            <person name="Maeda T."/>
            <person name="Schwartz J.A."/>
            <person name="Shigenobu S."/>
            <person name="Lundholm N."/>
            <person name="Nishiyama T."/>
            <person name="Yang H."/>
            <person name="Hasebe M."/>
            <person name="Li S."/>
            <person name="Pierce S.K."/>
            <person name="Wang J."/>
        </authorList>
    </citation>
    <scope>NUCLEOTIDE SEQUENCE [LARGE SCALE GENOMIC DNA]</scope>
    <source>
        <strain evidence="8">EC2010</strain>
        <tissue evidence="8">Whole organism of an adult</tissue>
    </source>
</reference>
<dbReference type="STRING" id="188477.A0A3S1B1Q3"/>
<dbReference type="InterPro" id="IPR050314">
    <property type="entry name" value="Glycosyl_Hydrlase_18"/>
</dbReference>
<protein>
    <recommendedName>
        <fullName evidence="7">GH18 domain-containing protein</fullName>
    </recommendedName>
</protein>
<feature type="non-terminal residue" evidence="8">
    <location>
        <position position="1"/>
    </location>
</feature>
<dbReference type="GO" id="GO:0005576">
    <property type="term" value="C:extracellular region"/>
    <property type="evidence" value="ECO:0007669"/>
    <property type="project" value="TreeGrafter"/>
</dbReference>
<keyword evidence="9" id="KW-1185">Reference proteome</keyword>
<dbReference type="FunFam" id="3.10.50.10:FF:000004">
    <property type="entry name" value="Chitinase 5"/>
    <property type="match status" value="1"/>
</dbReference>
<dbReference type="Gene3D" id="3.20.20.80">
    <property type="entry name" value="Glycosidases"/>
    <property type="match status" value="1"/>
</dbReference>
<evidence type="ECO:0000256" key="5">
    <source>
        <dbReference type="RuleBase" id="RU000489"/>
    </source>
</evidence>
<evidence type="ECO:0000259" key="7">
    <source>
        <dbReference type="PROSITE" id="PS51910"/>
    </source>
</evidence>
<dbReference type="InterPro" id="IPR011583">
    <property type="entry name" value="Chitinase_II/V-like_cat"/>
</dbReference>
<dbReference type="EMBL" id="RQTK01000557">
    <property type="protein sequence ID" value="RUS77722.1"/>
    <property type="molecule type" value="Genomic_DNA"/>
</dbReference>
<accession>A0A3S1B1Q3</accession>
<comment type="similarity">
    <text evidence="6">Belongs to the glycosyl hydrolase 18 family.</text>
</comment>